<gene>
    <name evidence="3" type="ORF">AWJ14_18585</name>
</gene>
<evidence type="ECO:0000313" key="3">
    <source>
        <dbReference type="EMBL" id="OCW58502.1"/>
    </source>
</evidence>
<evidence type="ECO:0000256" key="1">
    <source>
        <dbReference type="SAM" id="MobiDB-lite"/>
    </source>
</evidence>
<feature type="compositionally biased region" description="Basic and acidic residues" evidence="1">
    <location>
        <begin position="42"/>
        <end position="55"/>
    </location>
</feature>
<reference evidence="3 4" key="1">
    <citation type="submission" date="2015-12" db="EMBL/GenBank/DDBJ databases">
        <authorList>
            <person name="Shamseldin A."/>
            <person name="Moawad H."/>
            <person name="Abd El-Rahim W.M."/>
            <person name="Sadowsky M.J."/>
        </authorList>
    </citation>
    <scope>NUCLEOTIDE SEQUENCE [LARGE SCALE GENOMIC DNA]</scope>
    <source>
        <strain evidence="3 4">JC234</strain>
    </source>
</reference>
<dbReference type="STRING" id="1480615.AWJ14_18585"/>
<organism evidence="3 4">
    <name type="scientific">Hoeflea olei</name>
    <dbReference type="NCBI Taxonomy" id="1480615"/>
    <lineage>
        <taxon>Bacteria</taxon>
        <taxon>Pseudomonadati</taxon>
        <taxon>Pseudomonadota</taxon>
        <taxon>Alphaproteobacteria</taxon>
        <taxon>Hyphomicrobiales</taxon>
        <taxon>Rhizobiaceae</taxon>
        <taxon>Hoeflea</taxon>
    </lineage>
</organism>
<evidence type="ECO:0000313" key="4">
    <source>
        <dbReference type="Proteomes" id="UP000094795"/>
    </source>
</evidence>
<feature type="transmembrane region" description="Helical" evidence="2">
    <location>
        <begin position="6"/>
        <end position="26"/>
    </location>
</feature>
<evidence type="ECO:0008006" key="5">
    <source>
        <dbReference type="Google" id="ProtNLM"/>
    </source>
</evidence>
<dbReference type="OrthoDB" id="8481465at2"/>
<proteinExistence type="predicted"/>
<keyword evidence="2" id="KW-0812">Transmembrane</keyword>
<keyword evidence="4" id="KW-1185">Reference proteome</keyword>
<evidence type="ECO:0000256" key="2">
    <source>
        <dbReference type="SAM" id="Phobius"/>
    </source>
</evidence>
<sequence>MPDLSNYAGLIEIGLSFGGFVIFIIWQMRTLRRDVHAREAREAQEAAERAARAEARTGPGDATE</sequence>
<keyword evidence="2" id="KW-1133">Transmembrane helix</keyword>
<comment type="caution">
    <text evidence="3">The sequence shown here is derived from an EMBL/GenBank/DDBJ whole genome shotgun (WGS) entry which is preliminary data.</text>
</comment>
<dbReference type="RefSeq" id="WP_066176494.1">
    <property type="nucleotide sequence ID" value="NZ_LQZT01000006.1"/>
</dbReference>
<name>A0A1C1YYE9_9HYPH</name>
<dbReference type="Proteomes" id="UP000094795">
    <property type="component" value="Unassembled WGS sequence"/>
</dbReference>
<protein>
    <recommendedName>
        <fullName evidence="5">Heme exporter protein D</fullName>
    </recommendedName>
</protein>
<accession>A0A1C1YYE9</accession>
<dbReference type="EMBL" id="LQZT01000006">
    <property type="protein sequence ID" value="OCW58502.1"/>
    <property type="molecule type" value="Genomic_DNA"/>
</dbReference>
<dbReference type="AlphaFoldDB" id="A0A1C1YYE9"/>
<keyword evidence="2" id="KW-0472">Membrane</keyword>
<feature type="region of interest" description="Disordered" evidence="1">
    <location>
        <begin position="42"/>
        <end position="64"/>
    </location>
</feature>